<dbReference type="OrthoDB" id="6280400at2759"/>
<dbReference type="InterPro" id="IPR001452">
    <property type="entry name" value="SH3_domain"/>
</dbReference>
<evidence type="ECO:0000259" key="7">
    <source>
        <dbReference type="PROSITE" id="PS51016"/>
    </source>
</evidence>
<dbReference type="CDD" id="cd17092">
    <property type="entry name" value="FERM1_F1_Myosin-VII"/>
    <property type="match status" value="1"/>
</dbReference>
<dbReference type="AlphaFoldDB" id="T1FRA6"/>
<keyword evidence="2 3" id="KW-0728">SH3 domain</keyword>
<dbReference type="SUPFAM" id="SSF47031">
    <property type="entry name" value="Second domain of FERM"/>
    <property type="match status" value="1"/>
</dbReference>
<comment type="similarity">
    <text evidence="1">Belongs to the TRAFAC class myosin-kinesin ATPase superfamily. Myosin family.</text>
</comment>
<gene>
    <name evidence="9" type="primary">20211353</name>
    <name evidence="8" type="ORF">HELRODRAFT_189721</name>
</gene>
<dbReference type="Gene3D" id="2.30.30.40">
    <property type="entry name" value="SH3 Domains"/>
    <property type="match status" value="1"/>
</dbReference>
<dbReference type="CTD" id="20211353"/>
<dbReference type="Pfam" id="PF21998">
    <property type="entry name" value="FERM_C1_MyoVII"/>
    <property type="match status" value="1"/>
</dbReference>
<evidence type="ECO:0000256" key="2">
    <source>
        <dbReference type="ARBA" id="ARBA00022443"/>
    </source>
</evidence>
<dbReference type="KEGG" id="hro:HELRODRAFT_189721"/>
<dbReference type="InterPro" id="IPR029071">
    <property type="entry name" value="Ubiquitin-like_domsf"/>
</dbReference>
<feature type="domain" description="SH3" evidence="5">
    <location>
        <begin position="708"/>
        <end position="785"/>
    </location>
</feature>
<reference evidence="8 10" key="2">
    <citation type="journal article" date="2013" name="Nature">
        <title>Insights into bilaterian evolution from three spiralian genomes.</title>
        <authorList>
            <person name="Simakov O."/>
            <person name="Marletaz F."/>
            <person name="Cho S.J."/>
            <person name="Edsinger-Gonzales E."/>
            <person name="Havlak P."/>
            <person name="Hellsten U."/>
            <person name="Kuo D.H."/>
            <person name="Larsson T."/>
            <person name="Lv J."/>
            <person name="Arendt D."/>
            <person name="Savage R."/>
            <person name="Osoegawa K."/>
            <person name="de Jong P."/>
            <person name="Grimwood J."/>
            <person name="Chapman J.A."/>
            <person name="Shapiro H."/>
            <person name="Aerts A."/>
            <person name="Otillar R.P."/>
            <person name="Terry A.Y."/>
            <person name="Boore J.L."/>
            <person name="Grigoriev I.V."/>
            <person name="Lindberg D.R."/>
            <person name="Seaver E.C."/>
            <person name="Weisblat D.A."/>
            <person name="Putnam N.H."/>
            <person name="Rokhsar D.S."/>
        </authorList>
    </citation>
    <scope>NUCLEOTIDE SEQUENCE</scope>
</reference>
<dbReference type="InterPro" id="IPR035963">
    <property type="entry name" value="FERM_2"/>
</dbReference>
<dbReference type="eggNOG" id="KOG4229">
    <property type="taxonomic scope" value="Eukaryota"/>
</dbReference>
<dbReference type="PANTHER" id="PTHR22692:SF33">
    <property type="entry name" value="MYOSIN"/>
    <property type="match status" value="1"/>
</dbReference>
<dbReference type="InterPro" id="IPR014352">
    <property type="entry name" value="FERM/acyl-CoA-bd_prot_sf"/>
</dbReference>
<dbReference type="GO" id="GO:0005856">
    <property type="term" value="C:cytoskeleton"/>
    <property type="evidence" value="ECO:0007669"/>
    <property type="project" value="InterPro"/>
</dbReference>
<dbReference type="Gene3D" id="1.25.40.530">
    <property type="entry name" value="MyTH4 domain"/>
    <property type="match status" value="1"/>
</dbReference>
<dbReference type="SMART" id="SM00295">
    <property type="entry name" value="B41"/>
    <property type="match status" value="1"/>
</dbReference>
<feature type="compositionally biased region" description="Polar residues" evidence="4">
    <location>
        <begin position="193"/>
        <end position="208"/>
    </location>
</feature>
<feature type="compositionally biased region" description="Low complexity" evidence="4">
    <location>
        <begin position="258"/>
        <end position="277"/>
    </location>
</feature>
<keyword evidence="10" id="KW-1185">Reference proteome</keyword>
<dbReference type="PROSITE" id="PS50002">
    <property type="entry name" value="SH3"/>
    <property type="match status" value="1"/>
</dbReference>
<dbReference type="EnsemblMetazoa" id="HelroT189721">
    <property type="protein sequence ID" value="HelroP189721"/>
    <property type="gene ID" value="HelroG189721"/>
</dbReference>
<dbReference type="InterPro" id="IPR000299">
    <property type="entry name" value="FERM_domain"/>
</dbReference>
<name>T1FRA6_HELRO</name>
<dbReference type="Gene3D" id="3.10.20.90">
    <property type="entry name" value="Phosphatidylinositol 3-kinase Catalytic Subunit, Chain A, domain 1"/>
    <property type="match status" value="1"/>
</dbReference>
<dbReference type="PROSITE" id="PS51016">
    <property type="entry name" value="MYTH4"/>
    <property type="match status" value="1"/>
</dbReference>
<dbReference type="InterPro" id="IPR051567">
    <property type="entry name" value="Unconventional_Myosin_ATPase"/>
</dbReference>
<evidence type="ECO:0000313" key="10">
    <source>
        <dbReference type="Proteomes" id="UP000015101"/>
    </source>
</evidence>
<dbReference type="Pfam" id="PF21989">
    <property type="entry name" value="RA_2"/>
    <property type="match status" value="1"/>
</dbReference>
<feature type="domain" description="MyTH4" evidence="7">
    <location>
        <begin position="120"/>
        <end position="395"/>
    </location>
</feature>
<sequence>MASADIRRAKASSDAFPTLNKAGDRGSRFIQFAEDAKEDLNHDLDCLSAEFRHKLGLLPEEEQELSDIFKAKLGLSPLDKHRLHELIEDKDRTAKQYSIEKYALNHFQTQQTAKKPEVKFINGQLSNPLLPKESPAETQASIYLFAAIKLFMDGDFPIGGDNSIRTGTAYNTKPYMPVMMKVFQVLDSFYTDESPSPTNMTSTPFNQSEKPLEEKPKKPKNKMTIRKLIRTIGKAYSKRTSFSSASRTNDFNEHVSSRKSSSSSSNHNSSGSNYHNKGYSTDAGVTYENVMKSLVTELDVVQFVVSHGIIRRELRWKICFLVFLLAMARAWILHSLCISCFLPSSQLIGYYISFLHRMSDTSPIVIDRIFQNILRTNENGFRYHPSNSLELKSELMQTPIIFQVSLIDGRMIKVAVDSSCTSLEVCTEIARQINLEDSFGFSLFISIYERVSSLGCGSDHIMDALTECEHMARDRGIVDESEAPWMLFFRKELFTPWFDPKLDLVSSKLIYKQIHDGFLNGEYNVPHGILETFIAQILFVEYGRLRVELIRQNIPNHVPTVMVSDSKSLQSMVEAVYKVTRRLALDTDDNEKNEVMNSIITSASQFLSMNFSALFEAVNYGGFPQLQPQEVVIALNGCGVTIHSSGTMLPLAYFKFSDLMTSFTNNAQDITCSTLTMVAIDGVEYSLVSPNSEVASKIIIAFLSGLRRRSRWAIAVKPFVFKDFRKNREANEFQLIQGDTVELLDEIVEGTLNRHESRSDILYGICERTGLKGYFPIDVVYVLPTAQRPAQEFLDLLREMGKEVAQSTLTHFTKSRVIMEDADTIKRHPDSSA</sequence>
<evidence type="ECO:0000256" key="1">
    <source>
        <dbReference type="ARBA" id="ARBA00008314"/>
    </source>
</evidence>
<dbReference type="Gene3D" id="2.30.29.30">
    <property type="entry name" value="Pleckstrin-homology domain (PH domain)/Phosphotyrosine-binding domain (PTB)"/>
    <property type="match status" value="1"/>
</dbReference>
<dbReference type="PROSITE" id="PS50057">
    <property type="entry name" value="FERM_3"/>
    <property type="match status" value="1"/>
</dbReference>
<proteinExistence type="inferred from homology"/>
<dbReference type="InterPro" id="IPR019749">
    <property type="entry name" value="Band_41_domain"/>
</dbReference>
<evidence type="ECO:0000259" key="5">
    <source>
        <dbReference type="PROSITE" id="PS50002"/>
    </source>
</evidence>
<dbReference type="Pfam" id="PF00784">
    <property type="entry name" value="MyTH4"/>
    <property type="match status" value="1"/>
</dbReference>
<feature type="domain" description="FERM" evidence="6">
    <location>
        <begin position="400"/>
        <end position="714"/>
    </location>
</feature>
<reference evidence="9" key="3">
    <citation type="submission" date="2015-06" db="UniProtKB">
        <authorList>
            <consortium name="EnsemblMetazoa"/>
        </authorList>
    </citation>
    <scope>IDENTIFICATION</scope>
</reference>
<dbReference type="InterPro" id="IPR000857">
    <property type="entry name" value="MyTH4_dom"/>
</dbReference>
<organism evidence="9 10">
    <name type="scientific">Helobdella robusta</name>
    <name type="common">Californian leech</name>
    <dbReference type="NCBI Taxonomy" id="6412"/>
    <lineage>
        <taxon>Eukaryota</taxon>
        <taxon>Metazoa</taxon>
        <taxon>Spiralia</taxon>
        <taxon>Lophotrochozoa</taxon>
        <taxon>Annelida</taxon>
        <taxon>Clitellata</taxon>
        <taxon>Hirudinea</taxon>
        <taxon>Rhynchobdellida</taxon>
        <taxon>Glossiphoniidae</taxon>
        <taxon>Helobdella</taxon>
    </lineage>
</organism>
<dbReference type="HOGENOM" id="CLU_362602_0_0_1"/>
<reference evidence="10" key="1">
    <citation type="submission" date="2012-12" db="EMBL/GenBank/DDBJ databases">
        <authorList>
            <person name="Hellsten U."/>
            <person name="Grimwood J."/>
            <person name="Chapman J.A."/>
            <person name="Shapiro H."/>
            <person name="Aerts A."/>
            <person name="Otillar R.P."/>
            <person name="Terry A.Y."/>
            <person name="Boore J.L."/>
            <person name="Simakov O."/>
            <person name="Marletaz F."/>
            <person name="Cho S.-J."/>
            <person name="Edsinger-Gonzales E."/>
            <person name="Havlak P."/>
            <person name="Kuo D.-H."/>
            <person name="Larsson T."/>
            <person name="Lv J."/>
            <person name="Arendt D."/>
            <person name="Savage R."/>
            <person name="Osoegawa K."/>
            <person name="de Jong P."/>
            <person name="Lindberg D.R."/>
            <person name="Seaver E.C."/>
            <person name="Weisblat D.A."/>
            <person name="Putnam N.H."/>
            <person name="Grigoriev I.V."/>
            <person name="Rokhsar D.S."/>
        </authorList>
    </citation>
    <scope>NUCLEOTIDE SEQUENCE</scope>
</reference>
<dbReference type="InParanoid" id="T1FRA6"/>
<dbReference type="PANTHER" id="PTHR22692">
    <property type="entry name" value="MYOSIN VII, XV"/>
    <property type="match status" value="1"/>
</dbReference>
<dbReference type="STRING" id="6412.T1FRA6"/>
<evidence type="ECO:0008006" key="11">
    <source>
        <dbReference type="Google" id="ProtNLM"/>
    </source>
</evidence>
<dbReference type="SMART" id="SM00139">
    <property type="entry name" value="MyTH4"/>
    <property type="match status" value="1"/>
</dbReference>
<dbReference type="SUPFAM" id="SSF54236">
    <property type="entry name" value="Ubiquitin-like"/>
    <property type="match status" value="1"/>
</dbReference>
<evidence type="ECO:0000256" key="3">
    <source>
        <dbReference type="PROSITE-ProRule" id="PRU00192"/>
    </source>
</evidence>
<dbReference type="InterPro" id="IPR038185">
    <property type="entry name" value="MyTH4_dom_sf"/>
</dbReference>
<feature type="region of interest" description="Disordered" evidence="4">
    <location>
        <begin position="193"/>
        <end position="224"/>
    </location>
</feature>
<feature type="region of interest" description="Disordered" evidence="4">
    <location>
        <begin position="247"/>
        <end position="277"/>
    </location>
</feature>
<evidence type="ECO:0000313" key="9">
    <source>
        <dbReference type="EnsemblMetazoa" id="HelroP189721"/>
    </source>
</evidence>
<dbReference type="InterPro" id="IPR011993">
    <property type="entry name" value="PH-like_dom_sf"/>
</dbReference>
<dbReference type="RefSeq" id="XP_009030390.1">
    <property type="nucleotide sequence ID" value="XM_009032142.1"/>
</dbReference>
<dbReference type="Gene3D" id="1.20.80.10">
    <property type="match status" value="1"/>
</dbReference>
<dbReference type="Proteomes" id="UP000015101">
    <property type="component" value="Unassembled WGS sequence"/>
</dbReference>
<protein>
    <recommendedName>
        <fullName evidence="11">MyTH4 domain-containing protein</fullName>
    </recommendedName>
</protein>
<evidence type="ECO:0000256" key="4">
    <source>
        <dbReference type="SAM" id="MobiDB-lite"/>
    </source>
</evidence>
<evidence type="ECO:0000259" key="6">
    <source>
        <dbReference type="PROSITE" id="PS50057"/>
    </source>
</evidence>
<dbReference type="GeneID" id="20211353"/>
<dbReference type="EMBL" id="KB097700">
    <property type="protein sequence ID" value="ESN91554.1"/>
    <property type="molecule type" value="Genomic_DNA"/>
</dbReference>
<evidence type="ECO:0000313" key="8">
    <source>
        <dbReference type="EMBL" id="ESN91554.1"/>
    </source>
</evidence>
<dbReference type="InterPro" id="IPR041793">
    <property type="entry name" value="MyoVII_FERM_C1"/>
</dbReference>
<dbReference type="EMBL" id="AMQM01002109">
    <property type="status" value="NOT_ANNOTATED_CDS"/>
    <property type="molecule type" value="Genomic_DNA"/>
</dbReference>
<accession>T1FRA6</accession>